<dbReference type="Proteomes" id="UP000054485">
    <property type="component" value="Unassembled WGS sequence"/>
</dbReference>
<keyword evidence="2" id="KW-1185">Reference proteome</keyword>
<organism evidence="1 2">
    <name type="scientific">Suillus luteus UH-Slu-Lm8-n1</name>
    <dbReference type="NCBI Taxonomy" id="930992"/>
    <lineage>
        <taxon>Eukaryota</taxon>
        <taxon>Fungi</taxon>
        <taxon>Dikarya</taxon>
        <taxon>Basidiomycota</taxon>
        <taxon>Agaricomycotina</taxon>
        <taxon>Agaricomycetes</taxon>
        <taxon>Agaricomycetidae</taxon>
        <taxon>Boletales</taxon>
        <taxon>Suillineae</taxon>
        <taxon>Suillaceae</taxon>
        <taxon>Suillus</taxon>
    </lineage>
</organism>
<proteinExistence type="predicted"/>
<protein>
    <submittedName>
        <fullName evidence="1">Uncharacterized protein</fullName>
    </submittedName>
</protein>
<evidence type="ECO:0000313" key="2">
    <source>
        <dbReference type="Proteomes" id="UP000054485"/>
    </source>
</evidence>
<dbReference type="InParanoid" id="A0A0D0BRG7"/>
<reference evidence="2" key="2">
    <citation type="submission" date="2015-01" db="EMBL/GenBank/DDBJ databases">
        <title>Evolutionary Origins and Diversification of the Mycorrhizal Mutualists.</title>
        <authorList>
            <consortium name="DOE Joint Genome Institute"/>
            <consortium name="Mycorrhizal Genomics Consortium"/>
            <person name="Kohler A."/>
            <person name="Kuo A."/>
            <person name="Nagy L.G."/>
            <person name="Floudas D."/>
            <person name="Copeland A."/>
            <person name="Barry K.W."/>
            <person name="Cichocki N."/>
            <person name="Veneault-Fourrey C."/>
            <person name="LaButti K."/>
            <person name="Lindquist E.A."/>
            <person name="Lipzen A."/>
            <person name="Lundell T."/>
            <person name="Morin E."/>
            <person name="Murat C."/>
            <person name="Riley R."/>
            <person name="Ohm R."/>
            <person name="Sun H."/>
            <person name="Tunlid A."/>
            <person name="Henrissat B."/>
            <person name="Grigoriev I.V."/>
            <person name="Hibbett D.S."/>
            <person name="Martin F."/>
        </authorList>
    </citation>
    <scope>NUCLEOTIDE SEQUENCE [LARGE SCALE GENOMIC DNA]</scope>
    <source>
        <strain evidence="2">UH-Slu-Lm8-n1</strain>
    </source>
</reference>
<dbReference type="AlphaFoldDB" id="A0A0D0BRG7"/>
<dbReference type="HOGENOM" id="CLU_3033995_0_0_1"/>
<gene>
    <name evidence="1" type="ORF">CY34DRAFT_798372</name>
</gene>
<name>A0A0D0BRG7_9AGAM</name>
<accession>A0A0D0BRG7</accession>
<evidence type="ECO:0000313" key="1">
    <source>
        <dbReference type="EMBL" id="KIK48272.1"/>
    </source>
</evidence>
<reference evidence="1 2" key="1">
    <citation type="submission" date="2014-04" db="EMBL/GenBank/DDBJ databases">
        <authorList>
            <consortium name="DOE Joint Genome Institute"/>
            <person name="Kuo A."/>
            <person name="Ruytinx J."/>
            <person name="Rineau F."/>
            <person name="Colpaert J."/>
            <person name="Kohler A."/>
            <person name="Nagy L.G."/>
            <person name="Floudas D."/>
            <person name="Copeland A."/>
            <person name="Barry K.W."/>
            <person name="Cichocki N."/>
            <person name="Veneault-Fourrey C."/>
            <person name="LaButti K."/>
            <person name="Lindquist E.A."/>
            <person name="Lipzen A."/>
            <person name="Lundell T."/>
            <person name="Morin E."/>
            <person name="Murat C."/>
            <person name="Sun H."/>
            <person name="Tunlid A."/>
            <person name="Henrissat B."/>
            <person name="Grigoriev I.V."/>
            <person name="Hibbett D.S."/>
            <person name="Martin F."/>
            <person name="Nordberg H.P."/>
            <person name="Cantor M.N."/>
            <person name="Hua S.X."/>
        </authorList>
    </citation>
    <scope>NUCLEOTIDE SEQUENCE [LARGE SCALE GENOMIC DNA]</scope>
    <source>
        <strain evidence="1 2">UH-Slu-Lm8-n1</strain>
    </source>
</reference>
<sequence>MRKRATACRIRRNADTGNLGSLYTRDRGFECRLASRLRKKTLRGQRFDVWDHRKE</sequence>
<dbReference type="EMBL" id="KN835139">
    <property type="protein sequence ID" value="KIK48272.1"/>
    <property type="molecule type" value="Genomic_DNA"/>
</dbReference>